<keyword evidence="2" id="KW-0812">Transmembrane</keyword>
<dbReference type="InterPro" id="IPR039672">
    <property type="entry name" value="MFS_2"/>
</dbReference>
<organism evidence="3 4">
    <name type="scientific">Intoshia linei</name>
    <dbReference type="NCBI Taxonomy" id="1819745"/>
    <lineage>
        <taxon>Eukaryota</taxon>
        <taxon>Metazoa</taxon>
        <taxon>Spiralia</taxon>
        <taxon>Lophotrochozoa</taxon>
        <taxon>Mesozoa</taxon>
        <taxon>Orthonectida</taxon>
        <taxon>Rhopaluridae</taxon>
        <taxon>Intoshia</taxon>
    </lineage>
</organism>
<keyword evidence="2" id="KW-1133">Transmembrane helix</keyword>
<dbReference type="Pfam" id="PF13347">
    <property type="entry name" value="MFS_2"/>
    <property type="match status" value="1"/>
</dbReference>
<dbReference type="PANTHER" id="PTHR11328">
    <property type="entry name" value="MAJOR FACILITATOR SUPERFAMILY DOMAIN-CONTAINING PROTEIN"/>
    <property type="match status" value="1"/>
</dbReference>
<dbReference type="Proteomes" id="UP000078046">
    <property type="component" value="Unassembled WGS sequence"/>
</dbReference>
<feature type="transmembrane region" description="Helical" evidence="2">
    <location>
        <begin position="65"/>
        <end position="89"/>
    </location>
</feature>
<evidence type="ECO:0008006" key="5">
    <source>
        <dbReference type="Google" id="ProtNLM"/>
    </source>
</evidence>
<gene>
    <name evidence="3" type="ORF">A3Q56_01320</name>
</gene>
<name>A0A177BBF2_9BILA</name>
<dbReference type="PANTHER" id="PTHR11328:SF28">
    <property type="entry name" value="MAJOR FACILITATOR SUPERFAMILY DOMAIN-CONTAINING PROTEIN 12"/>
    <property type="match status" value="1"/>
</dbReference>
<proteinExistence type="inferred from homology"/>
<sequence length="106" mass="12056">MKHDKTNNVMSIYLGILSDKFNGFRKYGKRKSVHLIGTGIVCVSFIFIFVGCLSCHNITKLGSLFFYIPIVMLFQIGWAIVQVSHLALLSDLSRNKRDSIIFNSIR</sequence>
<dbReference type="OrthoDB" id="1730117at2759"/>
<dbReference type="GO" id="GO:0008643">
    <property type="term" value="P:carbohydrate transport"/>
    <property type="evidence" value="ECO:0007669"/>
    <property type="project" value="InterPro"/>
</dbReference>
<dbReference type="InterPro" id="IPR036259">
    <property type="entry name" value="MFS_trans_sf"/>
</dbReference>
<dbReference type="AlphaFoldDB" id="A0A177BBF2"/>
<evidence type="ECO:0000313" key="4">
    <source>
        <dbReference type="Proteomes" id="UP000078046"/>
    </source>
</evidence>
<protein>
    <recommendedName>
        <fullName evidence="5">Major facilitator superfamily associated domain-containing protein</fullName>
    </recommendedName>
</protein>
<evidence type="ECO:0000313" key="3">
    <source>
        <dbReference type="EMBL" id="OAF70953.1"/>
    </source>
</evidence>
<reference evidence="3 4" key="1">
    <citation type="submission" date="2016-04" db="EMBL/GenBank/DDBJ databases">
        <title>The genome of Intoshia linei affirms orthonectids as highly simplified spiralians.</title>
        <authorList>
            <person name="Mikhailov K.V."/>
            <person name="Slusarev G.S."/>
            <person name="Nikitin M.A."/>
            <person name="Logacheva M.D."/>
            <person name="Penin A."/>
            <person name="Aleoshin V."/>
            <person name="Panchin Y.V."/>
        </authorList>
    </citation>
    <scope>NUCLEOTIDE SEQUENCE [LARGE SCALE GENOMIC DNA]</scope>
    <source>
        <strain evidence="3">Intl2013</strain>
        <tissue evidence="3">Whole animal</tissue>
    </source>
</reference>
<dbReference type="SUPFAM" id="SSF103473">
    <property type="entry name" value="MFS general substrate transporter"/>
    <property type="match status" value="1"/>
</dbReference>
<dbReference type="EMBL" id="LWCA01000096">
    <property type="protein sequence ID" value="OAF70953.1"/>
    <property type="molecule type" value="Genomic_DNA"/>
</dbReference>
<evidence type="ECO:0000256" key="1">
    <source>
        <dbReference type="ARBA" id="ARBA00008335"/>
    </source>
</evidence>
<keyword evidence="2" id="KW-0472">Membrane</keyword>
<accession>A0A177BBF2</accession>
<comment type="similarity">
    <text evidence="1">Belongs to the major facilitator superfamily.</text>
</comment>
<evidence type="ECO:0000256" key="2">
    <source>
        <dbReference type="SAM" id="Phobius"/>
    </source>
</evidence>
<comment type="caution">
    <text evidence="3">The sequence shown here is derived from an EMBL/GenBank/DDBJ whole genome shotgun (WGS) entry which is preliminary data.</text>
</comment>
<feature type="transmembrane region" description="Helical" evidence="2">
    <location>
        <begin position="35"/>
        <end position="59"/>
    </location>
</feature>
<dbReference type="GO" id="GO:0005886">
    <property type="term" value="C:plasma membrane"/>
    <property type="evidence" value="ECO:0007669"/>
    <property type="project" value="TreeGrafter"/>
</dbReference>
<keyword evidence="4" id="KW-1185">Reference proteome</keyword>
<dbReference type="GO" id="GO:0015293">
    <property type="term" value="F:symporter activity"/>
    <property type="evidence" value="ECO:0007669"/>
    <property type="project" value="InterPro"/>
</dbReference>